<accession>A0A8H3EFN2</accession>
<dbReference type="PANTHER" id="PTHR10285">
    <property type="entry name" value="URIDINE KINASE"/>
    <property type="match status" value="1"/>
</dbReference>
<dbReference type="Gene3D" id="3.40.50.300">
    <property type="entry name" value="P-loop containing nucleotide triphosphate hydrolases"/>
    <property type="match status" value="2"/>
</dbReference>
<comment type="caution">
    <text evidence="1">The sequence shown here is derived from an EMBL/GenBank/DDBJ whole genome shotgun (WGS) entry which is preliminary data.</text>
</comment>
<sequence length="251" mass="28010">MEDQVDRLVRKTWEKYQQLPTSKRFLIAVAGIPGSGKTTLASIVASRLNALHAENAPAFSNIPIAAFIPLDGYHLTRSQLSALPDPSTAHARRGAAFTFDASAYLALVKKLRAPICPESKTIYAPSFDHAVKDPIADDIPVAPTIKVCVFEGNYVALNKDEWAEATLLMDEIWWVEVDENVARERLVRRHVKAGIAKDEEEAGQRADENDLVNGREIIEGRVDIVREWIVSREDEGWKPEAHKQYGKPLNC</sequence>
<evidence type="ECO:0000313" key="1">
    <source>
        <dbReference type="EMBL" id="CAF9904755.1"/>
    </source>
</evidence>
<organism evidence="1 2">
    <name type="scientific">Heterodermia speciosa</name>
    <dbReference type="NCBI Taxonomy" id="116794"/>
    <lineage>
        <taxon>Eukaryota</taxon>
        <taxon>Fungi</taxon>
        <taxon>Dikarya</taxon>
        <taxon>Ascomycota</taxon>
        <taxon>Pezizomycotina</taxon>
        <taxon>Lecanoromycetes</taxon>
        <taxon>OSLEUM clade</taxon>
        <taxon>Lecanoromycetidae</taxon>
        <taxon>Caliciales</taxon>
        <taxon>Physciaceae</taxon>
        <taxon>Heterodermia</taxon>
    </lineage>
</organism>
<evidence type="ECO:0000313" key="2">
    <source>
        <dbReference type="Proteomes" id="UP000664521"/>
    </source>
</evidence>
<protein>
    <recommendedName>
        <fullName evidence="3">Phosphoribulokinase/uridine kinase domain-containing protein</fullName>
    </recommendedName>
</protein>
<keyword evidence="2" id="KW-1185">Reference proteome</keyword>
<reference evidence="1" key="1">
    <citation type="submission" date="2021-03" db="EMBL/GenBank/DDBJ databases">
        <authorList>
            <person name="Tagirdzhanova G."/>
        </authorList>
    </citation>
    <scope>NUCLEOTIDE SEQUENCE</scope>
</reference>
<proteinExistence type="predicted"/>
<dbReference type="AlphaFoldDB" id="A0A8H3EFN2"/>
<evidence type="ECO:0008006" key="3">
    <source>
        <dbReference type="Google" id="ProtNLM"/>
    </source>
</evidence>
<dbReference type="InterPro" id="IPR027417">
    <property type="entry name" value="P-loop_NTPase"/>
</dbReference>
<dbReference type="OrthoDB" id="6362633at2759"/>
<dbReference type="EMBL" id="CAJPDS010000003">
    <property type="protein sequence ID" value="CAF9904755.1"/>
    <property type="molecule type" value="Genomic_DNA"/>
</dbReference>
<name>A0A8H3EFN2_9LECA</name>
<dbReference type="SUPFAM" id="SSF52540">
    <property type="entry name" value="P-loop containing nucleoside triphosphate hydrolases"/>
    <property type="match status" value="1"/>
</dbReference>
<gene>
    <name evidence="1" type="ORF">HETSPECPRED_004777</name>
</gene>
<dbReference type="Proteomes" id="UP000664521">
    <property type="component" value="Unassembled WGS sequence"/>
</dbReference>